<evidence type="ECO:0000256" key="3">
    <source>
        <dbReference type="ARBA" id="ARBA00009397"/>
    </source>
</evidence>
<organism evidence="11">
    <name type="scientific">Vernonia crinkle virus</name>
    <dbReference type="NCBI Taxonomy" id="1925153"/>
    <lineage>
        <taxon>Viruses</taxon>
        <taxon>Monodnaviria</taxon>
        <taxon>Shotokuvirae</taxon>
        <taxon>Cressdnaviricota</taxon>
        <taxon>Repensiviricetes</taxon>
        <taxon>Geplafuvirales</taxon>
        <taxon>Geminiviridae</taxon>
        <taxon>Begomovirus</taxon>
        <taxon>Begomovirus vernoniae</taxon>
    </lineage>
</organism>
<protein>
    <recommendedName>
        <fullName evidence="10">Protein V2</fullName>
    </recommendedName>
</protein>
<dbReference type="OrthoDB" id="14447at10239"/>
<name>A0A1L4AB01_9GEMI</name>
<sequence>MFDPLLNPFPRSYHGFRIMLAVKYLQICQEKYSNGTKGHTYLQELIRILRRSDFNEASDQYTDFITVFGEQSPTEAELRQPSFCEAHFSLCPKCSGPMAKQAHVQEAQDIPNVSFVGRSPGL</sequence>
<gene>
    <name evidence="11" type="primary">AV2</name>
</gene>
<dbReference type="GO" id="GO:0019028">
    <property type="term" value="C:viral capsid"/>
    <property type="evidence" value="ECO:0007669"/>
    <property type="project" value="UniProtKB-KW"/>
</dbReference>
<evidence type="ECO:0000256" key="8">
    <source>
        <dbReference type="ARBA" id="ARBA00023200"/>
    </source>
</evidence>
<evidence type="ECO:0000313" key="12">
    <source>
        <dbReference type="EMBL" id="API65474.1"/>
    </source>
</evidence>
<evidence type="ECO:0000256" key="1">
    <source>
        <dbReference type="ARBA" id="ARBA00003603"/>
    </source>
</evidence>
<evidence type="ECO:0000313" key="13">
    <source>
        <dbReference type="Proteomes" id="UP000202135"/>
    </source>
</evidence>
<dbReference type="GeneID" id="30524489"/>
<keyword evidence="7" id="KW-1090">Inhibition of host innate immune response by virus</keyword>
<dbReference type="KEGG" id="vg:30524489"/>
<comment type="subunit">
    <text evidence="4 10">Interacts with host SGS3.</text>
</comment>
<dbReference type="RefSeq" id="YP_009329828.1">
    <property type="nucleotide sequence ID" value="NC_032118.1"/>
</dbReference>
<dbReference type="Proteomes" id="UP000202135">
    <property type="component" value="Segment DNA A"/>
</dbReference>
<keyword evidence="13" id="KW-1185">Reference proteome</keyword>
<comment type="subcellular location">
    <subcellularLocation>
        <location evidence="2 10">Host cytoplasm</location>
        <location evidence="2 10">Host perinuclear region</location>
    </subcellularLocation>
</comment>
<keyword evidence="5 10" id="KW-0941">Suppressor of RNA silencing</keyword>
<keyword evidence="6 10" id="KW-0945">Host-virus interaction</keyword>
<evidence type="ECO:0000256" key="2">
    <source>
        <dbReference type="ARBA" id="ARBA00004407"/>
    </source>
</evidence>
<dbReference type="GO" id="GO:0044220">
    <property type="term" value="C:host cell perinuclear region of cytoplasm"/>
    <property type="evidence" value="ECO:0007669"/>
    <property type="project" value="UniProtKB-SubCell"/>
</dbReference>
<evidence type="ECO:0000256" key="7">
    <source>
        <dbReference type="ARBA" id="ARBA00022632"/>
    </source>
</evidence>
<keyword evidence="8 10" id="KW-1035">Host cytoplasm</keyword>
<keyword evidence="11" id="KW-0946">Virion</keyword>
<dbReference type="EMBL" id="KX831132">
    <property type="protein sequence ID" value="API65467.1"/>
    <property type="molecule type" value="Genomic_DNA"/>
</dbReference>
<dbReference type="GO" id="GO:0060967">
    <property type="term" value="P:negative regulation of gene silencing by regulatory ncRNA"/>
    <property type="evidence" value="ECO:0007669"/>
    <property type="project" value="InterPro"/>
</dbReference>
<keyword evidence="11" id="KW-0167">Capsid protein</keyword>
<proteinExistence type="inferred from homology"/>
<evidence type="ECO:0000256" key="10">
    <source>
        <dbReference type="RuleBase" id="RU364051"/>
    </source>
</evidence>
<dbReference type="EMBL" id="KX831133">
    <property type="protein sequence ID" value="API65474.1"/>
    <property type="molecule type" value="Genomic_DNA"/>
</dbReference>
<keyword evidence="9" id="KW-0899">Viral immunoevasion</keyword>
<evidence type="ECO:0000256" key="4">
    <source>
        <dbReference type="ARBA" id="ARBA00011105"/>
    </source>
</evidence>
<dbReference type="InterPro" id="IPR002511">
    <property type="entry name" value="Gemini_V2"/>
</dbReference>
<reference evidence="11" key="1">
    <citation type="journal article" date="2016" name="Arch. Virol.">
        <title>A novel East African monopartite begomovirus-betasatellite complex that infects Vernonia amygdalina.</title>
        <authorList>
            <person name="Mollel H.G."/>
            <person name="Ndunguru J."/>
            <person name="Sseruwagi P."/>
            <person name="Alicai T."/>
            <person name="Colvin J."/>
            <person name="Navas-Castillo J."/>
            <person name="Fiallo-Olive E."/>
        </authorList>
    </citation>
    <scope>NUCLEOTIDE SEQUENCE [LARGE SCALE GENOMIC DNA]</scope>
    <source>
        <strain evidence="11">UG7</strain>
        <strain evidence="12">UG9</strain>
    </source>
</reference>
<evidence type="ECO:0000256" key="9">
    <source>
        <dbReference type="ARBA" id="ARBA00023280"/>
    </source>
</evidence>
<dbReference type="Pfam" id="PF01524">
    <property type="entry name" value="Gemini_V2"/>
    <property type="match status" value="1"/>
</dbReference>
<evidence type="ECO:0000256" key="6">
    <source>
        <dbReference type="ARBA" id="ARBA00022581"/>
    </source>
</evidence>
<evidence type="ECO:0000313" key="11">
    <source>
        <dbReference type="EMBL" id="API65467.1"/>
    </source>
</evidence>
<comment type="similarity">
    <text evidence="3 10">Belongs to the geminiviridae protein AV2/V2 family.</text>
</comment>
<comment type="function">
    <text evidence="1 10">Through its interaction with host SGS3, acts as a suppressor of RNA-mediated gene silencing, also known as post-transcriptional gene silencing (PTGS), a mechanism of plant viral defense that limits the accumulation of viral RNAs.</text>
</comment>
<dbReference type="GO" id="GO:0052170">
    <property type="term" value="P:symbiont-mediated suppression of host innate immune response"/>
    <property type="evidence" value="ECO:0007669"/>
    <property type="project" value="UniProtKB-KW"/>
</dbReference>
<accession>A0A1L4AB01</accession>
<evidence type="ECO:0000256" key="5">
    <source>
        <dbReference type="ARBA" id="ARBA00022463"/>
    </source>
</evidence>